<evidence type="ECO:0000313" key="13">
    <source>
        <dbReference type="EMBL" id="MCD7457054.1"/>
    </source>
</evidence>
<keyword evidence="5" id="KW-0862">Zinc</keyword>
<dbReference type="PROSITE" id="PS50089">
    <property type="entry name" value="ZF_RING_2"/>
    <property type="match status" value="1"/>
</dbReference>
<comment type="similarity">
    <text evidence="8">Belongs to the RING-type zinc finger family. ATL subfamily.</text>
</comment>
<feature type="domain" description="RING-type" evidence="12">
    <location>
        <begin position="149"/>
        <end position="191"/>
    </location>
</feature>
<evidence type="ECO:0000259" key="12">
    <source>
        <dbReference type="PROSITE" id="PS50089"/>
    </source>
</evidence>
<keyword evidence="4 9" id="KW-0863">Zinc-finger</keyword>
<evidence type="ECO:0000256" key="4">
    <source>
        <dbReference type="ARBA" id="ARBA00022771"/>
    </source>
</evidence>
<evidence type="ECO:0000256" key="8">
    <source>
        <dbReference type="ARBA" id="ARBA00024209"/>
    </source>
</evidence>
<feature type="transmembrane region" description="Helical" evidence="11">
    <location>
        <begin position="66"/>
        <end position="87"/>
    </location>
</feature>
<evidence type="ECO:0000256" key="9">
    <source>
        <dbReference type="PROSITE-ProRule" id="PRU00175"/>
    </source>
</evidence>
<evidence type="ECO:0000256" key="2">
    <source>
        <dbReference type="ARBA" id="ARBA00022692"/>
    </source>
</evidence>
<protein>
    <recommendedName>
        <fullName evidence="12">RING-type domain-containing protein</fullName>
    </recommendedName>
</protein>
<dbReference type="PANTHER" id="PTHR46539">
    <property type="entry name" value="E3 UBIQUITIN-PROTEIN LIGASE ATL42"/>
    <property type="match status" value="1"/>
</dbReference>
<comment type="caution">
    <text evidence="13">The sequence shown here is derived from an EMBL/GenBank/DDBJ whole genome shotgun (WGS) entry which is preliminary data.</text>
</comment>
<keyword evidence="6 11" id="KW-1133">Transmembrane helix</keyword>
<feature type="transmembrane region" description="Helical" evidence="11">
    <location>
        <begin position="6"/>
        <end position="26"/>
    </location>
</feature>
<evidence type="ECO:0000256" key="10">
    <source>
        <dbReference type="SAM" id="MobiDB-lite"/>
    </source>
</evidence>
<dbReference type="Gene3D" id="3.30.40.10">
    <property type="entry name" value="Zinc/RING finger domain, C3HC4 (zinc finger)"/>
    <property type="match status" value="1"/>
</dbReference>
<dbReference type="InterPro" id="IPR001841">
    <property type="entry name" value="Znf_RING"/>
</dbReference>
<feature type="region of interest" description="Disordered" evidence="10">
    <location>
        <begin position="206"/>
        <end position="252"/>
    </location>
</feature>
<reference evidence="13 14" key="1">
    <citation type="journal article" date="2021" name="BMC Genomics">
        <title>Datura genome reveals duplications of psychoactive alkaloid biosynthetic genes and high mutation rate following tissue culture.</title>
        <authorList>
            <person name="Rajewski A."/>
            <person name="Carter-House D."/>
            <person name="Stajich J."/>
            <person name="Litt A."/>
        </authorList>
    </citation>
    <scope>NUCLEOTIDE SEQUENCE [LARGE SCALE GENOMIC DNA]</scope>
    <source>
        <strain evidence="13">AR-01</strain>
    </source>
</reference>
<accession>A0ABS8SE37</accession>
<feature type="compositionally biased region" description="Low complexity" evidence="10">
    <location>
        <begin position="215"/>
        <end position="226"/>
    </location>
</feature>
<keyword evidence="7 11" id="KW-0472">Membrane</keyword>
<evidence type="ECO:0000256" key="7">
    <source>
        <dbReference type="ARBA" id="ARBA00023136"/>
    </source>
</evidence>
<dbReference type="Pfam" id="PF13639">
    <property type="entry name" value="zf-RING_2"/>
    <property type="match status" value="1"/>
</dbReference>
<dbReference type="SUPFAM" id="SSF57850">
    <property type="entry name" value="RING/U-box"/>
    <property type="match status" value="1"/>
</dbReference>
<keyword evidence="14" id="KW-1185">Reference proteome</keyword>
<keyword evidence="3" id="KW-0479">Metal-binding</keyword>
<dbReference type="SMART" id="SM00184">
    <property type="entry name" value="RING"/>
    <property type="match status" value="1"/>
</dbReference>
<evidence type="ECO:0000313" key="14">
    <source>
        <dbReference type="Proteomes" id="UP000823775"/>
    </source>
</evidence>
<keyword evidence="2 11" id="KW-0812">Transmembrane</keyword>
<dbReference type="Proteomes" id="UP000823775">
    <property type="component" value="Unassembled WGS sequence"/>
</dbReference>
<evidence type="ECO:0000256" key="6">
    <source>
        <dbReference type="ARBA" id="ARBA00022989"/>
    </source>
</evidence>
<dbReference type="PANTHER" id="PTHR46539:SF2">
    <property type="entry name" value="RING-H2 FINGER PROTEIN ATL43"/>
    <property type="match status" value="1"/>
</dbReference>
<dbReference type="CDD" id="cd16461">
    <property type="entry name" value="RING-H2_EL5-like"/>
    <property type="match status" value="1"/>
</dbReference>
<gene>
    <name evidence="13" type="ORF">HAX54_033971</name>
</gene>
<organism evidence="13 14">
    <name type="scientific">Datura stramonium</name>
    <name type="common">Jimsonweed</name>
    <name type="synonym">Common thornapple</name>
    <dbReference type="NCBI Taxonomy" id="4076"/>
    <lineage>
        <taxon>Eukaryota</taxon>
        <taxon>Viridiplantae</taxon>
        <taxon>Streptophyta</taxon>
        <taxon>Embryophyta</taxon>
        <taxon>Tracheophyta</taxon>
        <taxon>Spermatophyta</taxon>
        <taxon>Magnoliopsida</taxon>
        <taxon>eudicotyledons</taxon>
        <taxon>Gunneridae</taxon>
        <taxon>Pentapetalae</taxon>
        <taxon>asterids</taxon>
        <taxon>lamiids</taxon>
        <taxon>Solanales</taxon>
        <taxon>Solanaceae</taxon>
        <taxon>Solanoideae</taxon>
        <taxon>Datureae</taxon>
        <taxon>Datura</taxon>
    </lineage>
</organism>
<comment type="subcellular location">
    <subcellularLocation>
        <location evidence="1">Membrane</location>
    </subcellularLocation>
</comment>
<name>A0ABS8SE37_DATST</name>
<dbReference type="EMBL" id="JACEIK010000437">
    <property type="protein sequence ID" value="MCD7457054.1"/>
    <property type="molecule type" value="Genomic_DNA"/>
</dbReference>
<evidence type="ECO:0000256" key="3">
    <source>
        <dbReference type="ARBA" id="ARBA00022723"/>
    </source>
</evidence>
<evidence type="ECO:0000256" key="5">
    <source>
        <dbReference type="ARBA" id="ARBA00022833"/>
    </source>
</evidence>
<evidence type="ECO:0000256" key="1">
    <source>
        <dbReference type="ARBA" id="ARBA00004370"/>
    </source>
</evidence>
<dbReference type="InterPro" id="IPR013083">
    <property type="entry name" value="Znf_RING/FYVE/PHD"/>
</dbReference>
<evidence type="ECO:0000256" key="11">
    <source>
        <dbReference type="SAM" id="Phobius"/>
    </source>
</evidence>
<sequence>MSIFNVHFLFPSIWFFFLLFLITVIASSYEEIAQIPFSPTPLLTDPPPPPPPPPYRYKDSPFRPSIAIVVAVVATIFSIIFLLLLYAKHCKRGPFGTTGGGGGGGGGGVPLHLSSSFRKNSGIDRTVIESLPVFRFGSLRGQKAEGLECAVCLNKFEHSEILRLLPKCKHAFHVECVDTWLDAHSTCPLCRYQVDPEDILLISHENGPQSERKSVSNSASSVSSSPVKEKQRIHSSSGRHSSAGERGTSSSSSLHIIVETPKQEQHQQTPSFLNKRMSLDSWNFYRKKCKSTNSTLTRKDGMLLNKKNNHQGPEERRLEHRIIISGDEPATSSASGAQYRWSDVEACDMLYLRSEMILSDSRRYSGSRKRTAEIEGSGRRVINERSVSELTGMSRFRSNEEERERERQRKGAVNRWMAWISQSQNKSLPVSPSVAAAAAAAASSSSTSSAT</sequence>
<proteinExistence type="inferred from homology"/>